<dbReference type="Gene3D" id="3.30.420.10">
    <property type="entry name" value="Ribonuclease H-like superfamily/Ribonuclease H"/>
    <property type="match status" value="2"/>
</dbReference>
<evidence type="ECO:0000256" key="1">
    <source>
        <dbReference type="SAM" id="MobiDB-lite"/>
    </source>
</evidence>
<evidence type="ECO:0000313" key="4">
    <source>
        <dbReference type="Proteomes" id="UP000887159"/>
    </source>
</evidence>
<dbReference type="PANTHER" id="PTHR46060">
    <property type="entry name" value="MARINER MOS1 TRANSPOSASE-LIKE PROTEIN"/>
    <property type="match status" value="1"/>
</dbReference>
<organism evidence="3 4">
    <name type="scientific">Trichonephila clavipes</name>
    <name type="common">Golden silk orbweaver</name>
    <name type="synonym">Nephila clavipes</name>
    <dbReference type="NCBI Taxonomy" id="2585209"/>
    <lineage>
        <taxon>Eukaryota</taxon>
        <taxon>Metazoa</taxon>
        <taxon>Ecdysozoa</taxon>
        <taxon>Arthropoda</taxon>
        <taxon>Chelicerata</taxon>
        <taxon>Arachnida</taxon>
        <taxon>Araneae</taxon>
        <taxon>Araneomorphae</taxon>
        <taxon>Entelegynae</taxon>
        <taxon>Araneoidea</taxon>
        <taxon>Nephilidae</taxon>
        <taxon>Trichonephila</taxon>
    </lineage>
</organism>
<sequence>MAASSSSFIPTPLAHDNTLGEGHTRGEPLQRVSSVMSNLRDDQTVTTQYYRDFLVRLGVRDKRPDLVHNSIILHDNARPYKAECVWQLLRRWEWEELEHPPYSPDILPCDFDLILKIKEPIRGRRFATREDIANVVRQHSSGKVYFCDDALWLCVMIDSSHSSVKNYHTHLEEEYANYKKPPDGADKRQVPVTTKRTNTIERHRYGGAGWLVWGGIILGSRTDLHVQSVTMTGHIYRDIILEQHVRLFRGAMAAEFLFMDDNARSHLANIVDECLQLKNITRMDWPAYSPDLNPIEHVWDMLGR</sequence>
<protein>
    <submittedName>
        <fullName evidence="3">Transposable element Tcb1 transposase</fullName>
    </submittedName>
</protein>
<proteinExistence type="predicted"/>
<reference evidence="3" key="1">
    <citation type="submission" date="2020-08" db="EMBL/GenBank/DDBJ databases">
        <title>Multicomponent nature underlies the extraordinary mechanical properties of spider dragline silk.</title>
        <authorList>
            <person name="Kono N."/>
            <person name="Nakamura H."/>
            <person name="Mori M."/>
            <person name="Yoshida Y."/>
            <person name="Ohtoshi R."/>
            <person name="Malay A.D."/>
            <person name="Moran D.A.P."/>
            <person name="Tomita M."/>
            <person name="Numata K."/>
            <person name="Arakawa K."/>
        </authorList>
    </citation>
    <scope>NUCLEOTIDE SEQUENCE</scope>
</reference>
<dbReference type="InterPro" id="IPR038717">
    <property type="entry name" value="Tc1-like_DDE_dom"/>
</dbReference>
<dbReference type="AlphaFoldDB" id="A0A8X6W7Q7"/>
<feature type="region of interest" description="Disordered" evidence="1">
    <location>
        <begin position="1"/>
        <end position="26"/>
    </location>
</feature>
<dbReference type="InterPro" id="IPR052709">
    <property type="entry name" value="Transposase-MT_Hybrid"/>
</dbReference>
<dbReference type="Pfam" id="PF13358">
    <property type="entry name" value="DDE_3"/>
    <property type="match status" value="1"/>
</dbReference>
<dbReference type="GO" id="GO:0003676">
    <property type="term" value="F:nucleic acid binding"/>
    <property type="evidence" value="ECO:0007669"/>
    <property type="project" value="InterPro"/>
</dbReference>
<dbReference type="InterPro" id="IPR036397">
    <property type="entry name" value="RNaseH_sf"/>
</dbReference>
<name>A0A8X6W7Q7_TRICX</name>
<dbReference type="PANTHER" id="PTHR46060:SF1">
    <property type="entry name" value="MARINER MOS1 TRANSPOSASE-LIKE PROTEIN"/>
    <property type="match status" value="1"/>
</dbReference>
<evidence type="ECO:0000313" key="3">
    <source>
        <dbReference type="EMBL" id="GFY29680.1"/>
    </source>
</evidence>
<comment type="caution">
    <text evidence="3">The sequence shown here is derived from an EMBL/GenBank/DDBJ whole genome shotgun (WGS) entry which is preliminary data.</text>
</comment>
<dbReference type="EMBL" id="BMAU01021389">
    <property type="protein sequence ID" value="GFY29680.1"/>
    <property type="molecule type" value="Genomic_DNA"/>
</dbReference>
<gene>
    <name evidence="3" type="primary">TCB1_388</name>
    <name evidence="3" type="ORF">TNCV_1812601</name>
</gene>
<keyword evidence="4" id="KW-1185">Reference proteome</keyword>
<accession>A0A8X6W7Q7</accession>
<evidence type="ECO:0000259" key="2">
    <source>
        <dbReference type="Pfam" id="PF13358"/>
    </source>
</evidence>
<feature type="domain" description="Tc1-like transposase DDE" evidence="2">
    <location>
        <begin position="254"/>
        <end position="302"/>
    </location>
</feature>
<dbReference type="Proteomes" id="UP000887159">
    <property type="component" value="Unassembled WGS sequence"/>
</dbReference>